<name>A0A8X7UU50_BRACI</name>
<keyword evidence="2" id="KW-0472">Membrane</keyword>
<evidence type="ECO:0000313" key="3">
    <source>
        <dbReference type="EMBL" id="KAG2288681.1"/>
    </source>
</evidence>
<evidence type="ECO:0000313" key="4">
    <source>
        <dbReference type="Proteomes" id="UP000886595"/>
    </source>
</evidence>
<gene>
    <name evidence="3" type="ORF">Bca52824_048285</name>
</gene>
<feature type="compositionally biased region" description="Polar residues" evidence="1">
    <location>
        <begin position="23"/>
        <end position="37"/>
    </location>
</feature>
<organism evidence="3 4">
    <name type="scientific">Brassica carinata</name>
    <name type="common">Ethiopian mustard</name>
    <name type="synonym">Abyssinian cabbage</name>
    <dbReference type="NCBI Taxonomy" id="52824"/>
    <lineage>
        <taxon>Eukaryota</taxon>
        <taxon>Viridiplantae</taxon>
        <taxon>Streptophyta</taxon>
        <taxon>Embryophyta</taxon>
        <taxon>Tracheophyta</taxon>
        <taxon>Spermatophyta</taxon>
        <taxon>Magnoliopsida</taxon>
        <taxon>eudicotyledons</taxon>
        <taxon>Gunneridae</taxon>
        <taxon>Pentapetalae</taxon>
        <taxon>rosids</taxon>
        <taxon>malvids</taxon>
        <taxon>Brassicales</taxon>
        <taxon>Brassicaceae</taxon>
        <taxon>Brassiceae</taxon>
        <taxon>Brassica</taxon>
    </lineage>
</organism>
<dbReference type="OrthoDB" id="1111473at2759"/>
<reference evidence="3 4" key="1">
    <citation type="submission" date="2020-02" db="EMBL/GenBank/DDBJ databases">
        <authorList>
            <person name="Ma Q."/>
            <person name="Huang Y."/>
            <person name="Song X."/>
            <person name="Pei D."/>
        </authorList>
    </citation>
    <scope>NUCLEOTIDE SEQUENCE [LARGE SCALE GENOMIC DNA]</scope>
    <source>
        <strain evidence="3">Sxm20200214</strain>
        <tissue evidence="3">Leaf</tissue>
    </source>
</reference>
<comment type="caution">
    <text evidence="3">The sequence shown here is derived from an EMBL/GenBank/DDBJ whole genome shotgun (WGS) entry which is preliminary data.</text>
</comment>
<dbReference type="AlphaFoldDB" id="A0A8X7UU50"/>
<protein>
    <submittedName>
        <fullName evidence="3">Uncharacterized protein</fullName>
    </submittedName>
</protein>
<dbReference type="Proteomes" id="UP000886595">
    <property type="component" value="Unassembled WGS sequence"/>
</dbReference>
<feature type="transmembrane region" description="Helical" evidence="2">
    <location>
        <begin position="48"/>
        <end position="68"/>
    </location>
</feature>
<accession>A0A8X7UU50</accession>
<keyword evidence="4" id="KW-1185">Reference proteome</keyword>
<evidence type="ECO:0000256" key="1">
    <source>
        <dbReference type="SAM" id="MobiDB-lite"/>
    </source>
</evidence>
<keyword evidence="2" id="KW-0812">Transmembrane</keyword>
<keyword evidence="2" id="KW-1133">Transmembrane helix</keyword>
<feature type="region of interest" description="Disordered" evidence="1">
    <location>
        <begin position="18"/>
        <end position="37"/>
    </location>
</feature>
<dbReference type="EMBL" id="JAAMPC010000010">
    <property type="protein sequence ID" value="KAG2288681.1"/>
    <property type="molecule type" value="Genomic_DNA"/>
</dbReference>
<proteinExistence type="predicted"/>
<evidence type="ECO:0000256" key="2">
    <source>
        <dbReference type="SAM" id="Phobius"/>
    </source>
</evidence>
<sequence length="83" mass="9120">MTKMGDAVHGTIAWPLDKIRLPDQNSPTDQHSPTESNKISNQVAGVDIVVNVFVFFGFRVVVTALVVATKVANRRLLSWTVIT</sequence>